<dbReference type="PANTHER" id="PTHR28144">
    <property type="entry name" value="ER MEMBRANE PROTEIN COMPLEX SUBUNIT 5"/>
    <property type="match status" value="1"/>
</dbReference>
<reference evidence="7" key="1">
    <citation type="journal article" date="2016" name="Genome Announc.">
        <title>Genome sequence of Ustilaginoidea virens IPU010, a rice pathogenic fungus causing false smut.</title>
        <authorList>
            <person name="Kumagai T."/>
            <person name="Ishii T."/>
            <person name="Terai G."/>
            <person name="Umemura M."/>
            <person name="Machida M."/>
            <person name="Asai K."/>
        </authorList>
    </citation>
    <scope>NUCLEOTIDE SEQUENCE [LARGE SCALE GENOMIC DNA]</scope>
    <source>
        <strain evidence="7">IPU010</strain>
    </source>
</reference>
<dbReference type="Proteomes" id="UP000054053">
    <property type="component" value="Unassembled WGS sequence"/>
</dbReference>
<gene>
    <name evidence="6" type="ORF">UVI_02041220</name>
</gene>
<dbReference type="EMBL" id="BBTG02000023">
    <property type="protein sequence ID" value="GAO15299.1"/>
    <property type="molecule type" value="Genomic_DNA"/>
</dbReference>
<evidence type="ECO:0000256" key="1">
    <source>
        <dbReference type="ARBA" id="ARBA00004127"/>
    </source>
</evidence>
<comment type="similarity">
    <text evidence="2">Belongs to the membrane magnesium transporter (TC 1.A.67) family.</text>
</comment>
<organism evidence="6 7">
    <name type="scientific">Ustilaginoidea virens</name>
    <name type="common">Rice false smut fungus</name>
    <name type="synonym">Villosiclava virens</name>
    <dbReference type="NCBI Taxonomy" id="1159556"/>
    <lineage>
        <taxon>Eukaryota</taxon>
        <taxon>Fungi</taxon>
        <taxon>Dikarya</taxon>
        <taxon>Ascomycota</taxon>
        <taxon>Pezizomycotina</taxon>
        <taxon>Sordariomycetes</taxon>
        <taxon>Hypocreomycetidae</taxon>
        <taxon>Hypocreales</taxon>
        <taxon>Clavicipitaceae</taxon>
        <taxon>Ustilaginoidea</taxon>
    </lineage>
</organism>
<name>A0A1B5KXG6_USTVR</name>
<keyword evidence="4" id="KW-1133">Transmembrane helix</keyword>
<sequence>MAPKQALPDPDPGLVGGLSGCYSAQEHAAISSALKAPTSNLQNVASSLPIDIRVESILATLIICVGIVVGSENLHPIRWQVWAGKIEREGDAGFIDGSGQVEKNFRGNPYSVLESRPGFLDIRKQRHEFTEWARNYGAK</sequence>
<evidence type="ECO:0000256" key="3">
    <source>
        <dbReference type="ARBA" id="ARBA00022692"/>
    </source>
</evidence>
<evidence type="ECO:0000256" key="4">
    <source>
        <dbReference type="ARBA" id="ARBA00022989"/>
    </source>
</evidence>
<comment type="caution">
    <text evidence="6">The sequence shown here is derived from an EMBL/GenBank/DDBJ whole genome shotgun (WGS) entry which is preliminary data.</text>
</comment>
<dbReference type="InterPro" id="IPR018937">
    <property type="entry name" value="MMgT"/>
</dbReference>
<dbReference type="Pfam" id="PF10270">
    <property type="entry name" value="MMgT"/>
    <property type="match status" value="1"/>
</dbReference>
<dbReference type="GO" id="GO:0034975">
    <property type="term" value="P:protein folding in endoplasmic reticulum"/>
    <property type="evidence" value="ECO:0007669"/>
    <property type="project" value="TreeGrafter"/>
</dbReference>
<dbReference type="AlphaFoldDB" id="A0A1B5KXG6"/>
<keyword evidence="5" id="KW-0472">Membrane</keyword>
<keyword evidence="3" id="KW-0812">Transmembrane</keyword>
<dbReference type="GO" id="GO:0072546">
    <property type="term" value="C:EMC complex"/>
    <property type="evidence" value="ECO:0007669"/>
    <property type="project" value="TreeGrafter"/>
</dbReference>
<accession>A0A1B5KXG6</accession>
<protein>
    <submittedName>
        <fullName evidence="6">Uncharacterized protein</fullName>
    </submittedName>
</protein>
<dbReference type="InterPro" id="IPR053279">
    <property type="entry name" value="EMC_subunit"/>
</dbReference>
<evidence type="ECO:0000256" key="2">
    <source>
        <dbReference type="ARBA" id="ARBA00006109"/>
    </source>
</evidence>
<comment type="subcellular location">
    <subcellularLocation>
        <location evidence="1">Endomembrane system</location>
        <topology evidence="1">Multi-pass membrane protein</topology>
    </subcellularLocation>
</comment>
<dbReference type="PANTHER" id="PTHR28144:SF1">
    <property type="entry name" value="ER MEMBRANE PROTEIN COMPLEX SUBUNIT 5"/>
    <property type="match status" value="1"/>
</dbReference>
<evidence type="ECO:0000313" key="7">
    <source>
        <dbReference type="Proteomes" id="UP000054053"/>
    </source>
</evidence>
<evidence type="ECO:0000313" key="6">
    <source>
        <dbReference type="EMBL" id="GAO15299.1"/>
    </source>
</evidence>
<proteinExistence type="inferred from homology"/>
<evidence type="ECO:0000256" key="5">
    <source>
        <dbReference type="ARBA" id="ARBA00023136"/>
    </source>
</evidence>